<sequence length="148" mass="16349">MVELRLRAFDGSGGNADLSVTYLPGMAEVFINKFPADHNDSYDTRPAMVCEWLVLILKNAVDLHIKAVVIVEVWAAIRWSSSFSDGAVTEVSGCFLVGESKAGMINYILLMIGETVYKHGFTTEATQMLIATSYRDGRYLIRPGHSVQ</sequence>
<protein>
    <submittedName>
        <fullName evidence="1">Uncharacterized protein</fullName>
    </submittedName>
</protein>
<evidence type="ECO:0000313" key="2">
    <source>
        <dbReference type="Proteomes" id="UP000518752"/>
    </source>
</evidence>
<accession>A0A8H5M7R6</accession>
<evidence type="ECO:0000313" key="1">
    <source>
        <dbReference type="EMBL" id="KAF5383872.1"/>
    </source>
</evidence>
<comment type="caution">
    <text evidence="1">The sequence shown here is derived from an EMBL/GenBank/DDBJ whole genome shotgun (WGS) entry which is preliminary data.</text>
</comment>
<proteinExistence type="predicted"/>
<dbReference type="EMBL" id="JAACJN010000046">
    <property type="protein sequence ID" value="KAF5383872.1"/>
    <property type="molecule type" value="Genomic_DNA"/>
</dbReference>
<name>A0A8H5M7R6_9AGAR</name>
<keyword evidence="2" id="KW-1185">Reference proteome</keyword>
<organism evidence="1 2">
    <name type="scientific">Collybiopsis confluens</name>
    <dbReference type="NCBI Taxonomy" id="2823264"/>
    <lineage>
        <taxon>Eukaryota</taxon>
        <taxon>Fungi</taxon>
        <taxon>Dikarya</taxon>
        <taxon>Basidiomycota</taxon>
        <taxon>Agaricomycotina</taxon>
        <taxon>Agaricomycetes</taxon>
        <taxon>Agaricomycetidae</taxon>
        <taxon>Agaricales</taxon>
        <taxon>Marasmiineae</taxon>
        <taxon>Omphalotaceae</taxon>
        <taxon>Collybiopsis</taxon>
    </lineage>
</organism>
<dbReference type="AlphaFoldDB" id="A0A8H5M7R6"/>
<dbReference type="Proteomes" id="UP000518752">
    <property type="component" value="Unassembled WGS sequence"/>
</dbReference>
<dbReference type="OrthoDB" id="2675435at2759"/>
<reference evidence="1 2" key="1">
    <citation type="journal article" date="2020" name="ISME J.">
        <title>Uncovering the hidden diversity of litter-decomposition mechanisms in mushroom-forming fungi.</title>
        <authorList>
            <person name="Floudas D."/>
            <person name="Bentzer J."/>
            <person name="Ahren D."/>
            <person name="Johansson T."/>
            <person name="Persson P."/>
            <person name="Tunlid A."/>
        </authorList>
    </citation>
    <scope>NUCLEOTIDE SEQUENCE [LARGE SCALE GENOMIC DNA]</scope>
    <source>
        <strain evidence="1 2">CBS 406.79</strain>
    </source>
</reference>
<gene>
    <name evidence="1" type="ORF">D9757_007430</name>
</gene>